<sequence length="571" mass="62816">MAANLTAASKLAGLACEMGEYRRTNVHFAFLGFDDIDLDDFRHINGLPQSDDVNGCRIYFHDARPERSSELNVERQKVSTKSAFRHVLRFIHPQAVFIDPTRETDWFLQIARDKARQMDSTLVELPDRFNEDLQWLARLDGGSLNAWSKHTYSILIHADTHAGNLERLLRSIASAWYPTPLQRPTSITIIMSPHAPVHPFTKRFLRSFSWPDGAPMHLTVQHPAPSSSPSASTDLLLSTHYPLHEHQSVLLLSPDAELSPWFAHWLTFTTLNYRYGTYSAFDTAGLAGISLTPPEKNPGDSVPLLSARPSGNALYFAEHWAEFHSYASLKLHAPASVNLAPHNGAIAKSEVANGDDAGVLTKREVGAEGVIGAGAATKSEAVAKVEAVAKNAAVTKADSAAAAAAAKVEPAAKPAAATKATAITLASASAPWTSHWLEISRARGWQMLYPTFVDGLAKVHTEVPSVAGSAGRAKAKESTEGGLMELKYWLQTLPDSDLPDWRKLPRVDQEGRKTSLEEWEEKTEEWRRGLSRCPERTEEEEMEAQKRREGWGELGGLGDLFCDVEGNGVEF</sequence>
<gene>
    <name evidence="2" type="ORF">PCON_04717</name>
</gene>
<dbReference type="STRING" id="1076935.U4L508"/>
<evidence type="ECO:0000313" key="3">
    <source>
        <dbReference type="Proteomes" id="UP000018144"/>
    </source>
</evidence>
<feature type="compositionally biased region" description="Basic and acidic residues" evidence="1">
    <location>
        <begin position="527"/>
        <end position="536"/>
    </location>
</feature>
<dbReference type="Proteomes" id="UP000018144">
    <property type="component" value="Unassembled WGS sequence"/>
</dbReference>
<dbReference type="OrthoDB" id="5397682at2759"/>
<feature type="region of interest" description="Disordered" evidence="1">
    <location>
        <begin position="527"/>
        <end position="549"/>
    </location>
</feature>
<name>U4L508_PYROM</name>
<dbReference type="eggNOG" id="ENOG502QPYF">
    <property type="taxonomic scope" value="Eukaryota"/>
</dbReference>
<proteinExistence type="predicted"/>
<keyword evidence="3" id="KW-1185">Reference proteome</keyword>
<reference evidence="2 3" key="1">
    <citation type="journal article" date="2013" name="PLoS Genet.">
        <title>The genome and development-dependent transcriptomes of Pyronema confluens: a window into fungal evolution.</title>
        <authorList>
            <person name="Traeger S."/>
            <person name="Altegoer F."/>
            <person name="Freitag M."/>
            <person name="Gabaldon T."/>
            <person name="Kempken F."/>
            <person name="Kumar A."/>
            <person name="Marcet-Houben M."/>
            <person name="Poggeler S."/>
            <person name="Stajich J.E."/>
            <person name="Nowrousian M."/>
        </authorList>
    </citation>
    <scope>NUCLEOTIDE SEQUENCE [LARGE SCALE GENOMIC DNA]</scope>
    <source>
        <strain evidence="3">CBS 100304</strain>
        <tissue evidence="2">Vegetative mycelium</tissue>
    </source>
</reference>
<evidence type="ECO:0000313" key="2">
    <source>
        <dbReference type="EMBL" id="CCX05130.1"/>
    </source>
</evidence>
<dbReference type="PANTHER" id="PTHR33604">
    <property type="entry name" value="OSJNBA0004B13.7 PROTEIN"/>
    <property type="match status" value="1"/>
</dbReference>
<dbReference type="PANTHER" id="PTHR33604:SF3">
    <property type="entry name" value="OSJNBA0004B13.7 PROTEIN"/>
    <property type="match status" value="1"/>
</dbReference>
<dbReference type="EMBL" id="HF935234">
    <property type="protein sequence ID" value="CCX05130.1"/>
    <property type="molecule type" value="Genomic_DNA"/>
</dbReference>
<evidence type="ECO:0000256" key="1">
    <source>
        <dbReference type="SAM" id="MobiDB-lite"/>
    </source>
</evidence>
<accession>U4L508</accession>
<organism evidence="2 3">
    <name type="scientific">Pyronema omphalodes (strain CBS 100304)</name>
    <name type="common">Pyronema confluens</name>
    <dbReference type="NCBI Taxonomy" id="1076935"/>
    <lineage>
        <taxon>Eukaryota</taxon>
        <taxon>Fungi</taxon>
        <taxon>Dikarya</taxon>
        <taxon>Ascomycota</taxon>
        <taxon>Pezizomycotina</taxon>
        <taxon>Pezizomycetes</taxon>
        <taxon>Pezizales</taxon>
        <taxon>Pyronemataceae</taxon>
        <taxon>Pyronema</taxon>
    </lineage>
</organism>
<protein>
    <submittedName>
        <fullName evidence="2">Uncharacterized protein</fullName>
    </submittedName>
</protein>
<dbReference type="AlphaFoldDB" id="U4L508"/>